<accession>A0A7W7T7V9</accession>
<name>A0A7W7T7V9_9PSEU</name>
<dbReference type="AlphaFoldDB" id="A0A7W7T7V9"/>
<reference evidence="1 2" key="1">
    <citation type="submission" date="2020-08" db="EMBL/GenBank/DDBJ databases">
        <title>Sequencing the genomes of 1000 actinobacteria strains.</title>
        <authorList>
            <person name="Klenk H.-P."/>
        </authorList>
    </citation>
    <scope>NUCLEOTIDE SEQUENCE [LARGE SCALE GENOMIC DNA]</scope>
    <source>
        <strain evidence="1 2">DSM 45084</strain>
    </source>
</reference>
<organism evidence="1 2">
    <name type="scientific">Saccharothrix violaceirubra</name>
    <dbReference type="NCBI Taxonomy" id="413306"/>
    <lineage>
        <taxon>Bacteria</taxon>
        <taxon>Bacillati</taxon>
        <taxon>Actinomycetota</taxon>
        <taxon>Actinomycetes</taxon>
        <taxon>Pseudonocardiales</taxon>
        <taxon>Pseudonocardiaceae</taxon>
        <taxon>Saccharothrix</taxon>
    </lineage>
</organism>
<evidence type="ECO:0000313" key="2">
    <source>
        <dbReference type="Proteomes" id="UP000542674"/>
    </source>
</evidence>
<evidence type="ECO:0000313" key="1">
    <source>
        <dbReference type="EMBL" id="MBB4967916.1"/>
    </source>
</evidence>
<dbReference type="EMBL" id="JACHJS010000001">
    <property type="protein sequence ID" value="MBB4967916.1"/>
    <property type="molecule type" value="Genomic_DNA"/>
</dbReference>
<proteinExistence type="predicted"/>
<dbReference type="Proteomes" id="UP000542674">
    <property type="component" value="Unassembled WGS sequence"/>
</dbReference>
<comment type="caution">
    <text evidence="1">The sequence shown here is derived from an EMBL/GenBank/DDBJ whole genome shotgun (WGS) entry which is preliminary data.</text>
</comment>
<protein>
    <submittedName>
        <fullName evidence="1">Uncharacterized protein</fullName>
    </submittedName>
</protein>
<sequence>MEEDDIWIRLNNGWEFSGIGRQLEGQTEGHGFGWALWQPGYVARPWPYGELKPGFTYYLCDKGFGERAVTARATVVRDPLTVKVHSVQDAFDALLELMFDDLTWMPHEVWHANPYNRLKFDSPWPQRLTAWRVVTEPFGPLFRSELARFPRCGWLKSPATILGEEALSP</sequence>
<keyword evidence="2" id="KW-1185">Reference proteome</keyword>
<dbReference type="RefSeq" id="WP_184672983.1">
    <property type="nucleotide sequence ID" value="NZ_BAABAI010000016.1"/>
</dbReference>
<gene>
    <name evidence="1" type="ORF">F4559_005275</name>
</gene>